<dbReference type="PANTHER" id="PTHR30290">
    <property type="entry name" value="PERIPLASMIC BINDING COMPONENT OF ABC TRANSPORTER"/>
    <property type="match status" value="1"/>
</dbReference>
<feature type="region of interest" description="Disordered" evidence="1">
    <location>
        <begin position="27"/>
        <end position="61"/>
    </location>
</feature>
<dbReference type="GO" id="GO:0042597">
    <property type="term" value="C:periplasmic space"/>
    <property type="evidence" value="ECO:0007669"/>
    <property type="project" value="UniProtKB-ARBA"/>
</dbReference>
<dbReference type="GO" id="GO:0043190">
    <property type="term" value="C:ATP-binding cassette (ABC) transporter complex"/>
    <property type="evidence" value="ECO:0007669"/>
    <property type="project" value="InterPro"/>
</dbReference>
<dbReference type="InterPro" id="IPR000914">
    <property type="entry name" value="SBP_5_dom"/>
</dbReference>
<proteinExistence type="predicted"/>
<dbReference type="SUPFAM" id="SSF53850">
    <property type="entry name" value="Periplasmic binding protein-like II"/>
    <property type="match status" value="1"/>
</dbReference>
<protein>
    <submittedName>
        <fullName evidence="4">Peptide/nickel transport system substrate-binding protein</fullName>
    </submittedName>
</protein>
<dbReference type="GO" id="GO:1904680">
    <property type="term" value="F:peptide transmembrane transporter activity"/>
    <property type="evidence" value="ECO:0007669"/>
    <property type="project" value="TreeGrafter"/>
</dbReference>
<evidence type="ECO:0000259" key="3">
    <source>
        <dbReference type="Pfam" id="PF00496"/>
    </source>
</evidence>
<dbReference type="Gene3D" id="3.40.190.10">
    <property type="entry name" value="Periplasmic binding protein-like II"/>
    <property type="match status" value="1"/>
</dbReference>
<feature type="domain" description="Solute-binding protein family 5" evidence="3">
    <location>
        <begin position="110"/>
        <end position="488"/>
    </location>
</feature>
<evidence type="ECO:0000313" key="4">
    <source>
        <dbReference type="EMBL" id="RKR86132.1"/>
    </source>
</evidence>
<feature type="compositionally biased region" description="Polar residues" evidence="1">
    <location>
        <begin position="37"/>
        <end position="46"/>
    </location>
</feature>
<gene>
    <name evidence="4" type="ORF">BDK92_0354</name>
</gene>
<dbReference type="Gene3D" id="3.10.105.10">
    <property type="entry name" value="Dipeptide-binding Protein, Domain 3"/>
    <property type="match status" value="1"/>
</dbReference>
<sequence length="579" mass="62029">MRHMKVGLAAAVTAALALSGCGSPSANNNSGGGGDTSAISTQQNALDPTAKGPAAEVPGAKKGGTITVYSQSTPDSFDPTDIYYTDSGEIAKLIFRTPTQYAVRDGKSVLVPDLTDLGTVSDDKLTWTFKMQSGLKYADGSEIKVEDLAYAIKRSFAHDVFANGPTYQLTYFKDGDKYKGPYTGGDTYAGVETPDATTLVIHLAQPFADLPFYLTFSAFAPIPKEKDTKENYKNNPVASGPYQFDAFTPGTELKLKKNTNWDANSDAVRHQYVDGWDFKWGQEDVKTQQQVLNSNGPDANALNYAPIDASLIPQLTGDKKAQLLQGDSPCNYAVNLDTRKIPLEVRKAIAKAYPSDQIWKAGGLNSYVAEPSSTILPPSVPGYTKYAPLPDLSGTGTGDPAGAKKLLEAAGKVGFELSWYYDNTKPIPQQTAQIRADALKAAGFTVKPIGVTTAELRAKIADYDAPVNMGQGPSGWCSDWPTGGSWFPVLFQSHSISDGISWGLLSDKELDAKIDAIAALPAEQATAKWGELDKEIMGKYVAIPRYYVKMATVIGSNIGGGVGDGTQGEPFYVDMFLKS</sequence>
<dbReference type="InterPro" id="IPR039424">
    <property type="entry name" value="SBP_5"/>
</dbReference>
<dbReference type="EMBL" id="RBKT01000001">
    <property type="protein sequence ID" value="RKR86132.1"/>
    <property type="molecule type" value="Genomic_DNA"/>
</dbReference>
<feature type="signal peptide" evidence="2">
    <location>
        <begin position="1"/>
        <end position="26"/>
    </location>
</feature>
<reference evidence="4 5" key="1">
    <citation type="submission" date="2018-10" db="EMBL/GenBank/DDBJ databases">
        <title>Sequencing the genomes of 1000 actinobacteria strains.</title>
        <authorList>
            <person name="Klenk H.-P."/>
        </authorList>
    </citation>
    <scope>NUCLEOTIDE SEQUENCE [LARGE SCALE GENOMIC DNA]</scope>
    <source>
        <strain evidence="4 5">DSM 45175</strain>
    </source>
</reference>
<dbReference type="PROSITE" id="PS51257">
    <property type="entry name" value="PROKAR_LIPOPROTEIN"/>
    <property type="match status" value="1"/>
</dbReference>
<dbReference type="AlphaFoldDB" id="A0A495JCP8"/>
<feature type="chain" id="PRO_5019862575" evidence="2">
    <location>
        <begin position="27"/>
        <end position="579"/>
    </location>
</feature>
<dbReference type="GO" id="GO:0015833">
    <property type="term" value="P:peptide transport"/>
    <property type="evidence" value="ECO:0007669"/>
    <property type="project" value="TreeGrafter"/>
</dbReference>
<organism evidence="4 5">
    <name type="scientific">Micromonospora pisi</name>
    <dbReference type="NCBI Taxonomy" id="589240"/>
    <lineage>
        <taxon>Bacteria</taxon>
        <taxon>Bacillati</taxon>
        <taxon>Actinomycetota</taxon>
        <taxon>Actinomycetes</taxon>
        <taxon>Micromonosporales</taxon>
        <taxon>Micromonosporaceae</taxon>
        <taxon>Micromonospora</taxon>
    </lineage>
</organism>
<dbReference type="InterPro" id="IPR030678">
    <property type="entry name" value="Peptide/Ni-bd"/>
</dbReference>
<keyword evidence="5" id="KW-1185">Reference proteome</keyword>
<dbReference type="PANTHER" id="PTHR30290:SF83">
    <property type="entry name" value="ABC TRANSPORTER SUBSTRATE-BINDING PROTEIN"/>
    <property type="match status" value="1"/>
</dbReference>
<name>A0A495JCP8_9ACTN</name>
<comment type="caution">
    <text evidence="4">The sequence shown here is derived from an EMBL/GenBank/DDBJ whole genome shotgun (WGS) entry which is preliminary data.</text>
</comment>
<dbReference type="Pfam" id="PF00496">
    <property type="entry name" value="SBP_bac_5"/>
    <property type="match status" value="1"/>
</dbReference>
<dbReference type="Proteomes" id="UP000277671">
    <property type="component" value="Unassembled WGS sequence"/>
</dbReference>
<evidence type="ECO:0000313" key="5">
    <source>
        <dbReference type="Proteomes" id="UP000277671"/>
    </source>
</evidence>
<dbReference type="CDD" id="cd08506">
    <property type="entry name" value="PBP2_clavulanate_OppA2"/>
    <property type="match status" value="1"/>
</dbReference>
<evidence type="ECO:0000256" key="2">
    <source>
        <dbReference type="SAM" id="SignalP"/>
    </source>
</evidence>
<evidence type="ECO:0000256" key="1">
    <source>
        <dbReference type="SAM" id="MobiDB-lite"/>
    </source>
</evidence>
<keyword evidence="2" id="KW-0732">Signal</keyword>
<accession>A0A495JCP8</accession>
<dbReference type="PIRSF" id="PIRSF002741">
    <property type="entry name" value="MppA"/>
    <property type="match status" value="1"/>
</dbReference>